<evidence type="ECO:0000256" key="1">
    <source>
        <dbReference type="ARBA" id="ARBA00004202"/>
    </source>
</evidence>
<proteinExistence type="predicted"/>
<dbReference type="Gene3D" id="3.40.50.300">
    <property type="entry name" value="P-loop containing nucleotide triphosphate hydrolases"/>
    <property type="match status" value="1"/>
</dbReference>
<dbReference type="InterPro" id="IPR050095">
    <property type="entry name" value="ECF_ABC_transporter_ATP-bd"/>
</dbReference>
<keyword evidence="2" id="KW-0813">Transport</keyword>
<evidence type="ECO:0000256" key="7">
    <source>
        <dbReference type="ARBA" id="ARBA00023136"/>
    </source>
</evidence>
<dbReference type="KEGG" id="tta:Theth_1933"/>
<dbReference type="PROSITE" id="PS50893">
    <property type="entry name" value="ABC_TRANSPORTER_2"/>
    <property type="match status" value="1"/>
</dbReference>
<dbReference type="PANTHER" id="PTHR43553:SF27">
    <property type="entry name" value="ENERGY-COUPLING FACTOR TRANSPORTER ATP-BINDING PROTEIN ECFA2"/>
    <property type="match status" value="1"/>
</dbReference>
<keyword evidence="7" id="KW-0472">Membrane</keyword>
<reference evidence="9 10" key="1">
    <citation type="submission" date="2010-11" db="EMBL/GenBank/DDBJ databases">
        <title>The complete genome of Thermotoga thermarum DSM 5069.</title>
        <authorList>
            <consortium name="US DOE Joint Genome Institute (JGI-PGF)"/>
            <person name="Lucas S."/>
            <person name="Copeland A."/>
            <person name="Lapidus A."/>
            <person name="Bruce D."/>
            <person name="Goodwin L."/>
            <person name="Pitluck S."/>
            <person name="Kyrpides N."/>
            <person name="Mavromatis K."/>
            <person name="Ivanova N."/>
            <person name="Zeytun A."/>
            <person name="Brettin T."/>
            <person name="Detter J.C."/>
            <person name="Tapia R."/>
            <person name="Han C."/>
            <person name="Land M."/>
            <person name="Hauser L."/>
            <person name="Markowitz V."/>
            <person name="Cheng J.-F."/>
            <person name="Hugenholtz P."/>
            <person name="Woyke T."/>
            <person name="Wu D."/>
            <person name="Spring S."/>
            <person name="Schroeder M."/>
            <person name="Brambilla E."/>
            <person name="Klenk H.-P."/>
            <person name="Eisen J.A."/>
        </authorList>
    </citation>
    <scope>NUCLEOTIDE SEQUENCE [LARGE SCALE GENOMIC DNA]</scope>
    <source>
        <strain evidence="9 10">DSM 5069</strain>
    </source>
</reference>
<evidence type="ECO:0000256" key="6">
    <source>
        <dbReference type="ARBA" id="ARBA00022967"/>
    </source>
</evidence>
<feature type="domain" description="ABC transporter" evidence="8">
    <location>
        <begin position="7"/>
        <end position="224"/>
    </location>
</feature>
<dbReference type="GO" id="GO:0042626">
    <property type="term" value="F:ATPase-coupled transmembrane transporter activity"/>
    <property type="evidence" value="ECO:0007669"/>
    <property type="project" value="TreeGrafter"/>
</dbReference>
<organism evidence="9 10">
    <name type="scientific">Pseudothermotoga thermarum DSM 5069</name>
    <dbReference type="NCBI Taxonomy" id="688269"/>
    <lineage>
        <taxon>Bacteria</taxon>
        <taxon>Thermotogati</taxon>
        <taxon>Thermotogota</taxon>
        <taxon>Thermotogae</taxon>
        <taxon>Thermotogales</taxon>
        <taxon>Thermotogaceae</taxon>
        <taxon>Pseudothermotoga</taxon>
    </lineage>
</organism>
<dbReference type="GO" id="GO:0016887">
    <property type="term" value="F:ATP hydrolysis activity"/>
    <property type="evidence" value="ECO:0007669"/>
    <property type="project" value="InterPro"/>
</dbReference>
<evidence type="ECO:0000256" key="2">
    <source>
        <dbReference type="ARBA" id="ARBA00022448"/>
    </source>
</evidence>
<dbReference type="SMART" id="SM00382">
    <property type="entry name" value="AAA"/>
    <property type="match status" value="1"/>
</dbReference>
<keyword evidence="10" id="KW-1185">Reference proteome</keyword>
<keyword evidence="5" id="KW-0067">ATP-binding</keyword>
<dbReference type="InterPro" id="IPR003439">
    <property type="entry name" value="ABC_transporter-like_ATP-bd"/>
</dbReference>
<keyword evidence="6" id="KW-1278">Translocase</keyword>
<dbReference type="InterPro" id="IPR027417">
    <property type="entry name" value="P-loop_NTPase"/>
</dbReference>
<gene>
    <name evidence="9" type="ORF">Theth_1933</name>
</gene>
<name>F7YWJ3_9THEM</name>
<dbReference type="RefSeq" id="WP_013933181.1">
    <property type="nucleotide sequence ID" value="NC_015707.1"/>
</dbReference>
<dbReference type="EMBL" id="CP002351">
    <property type="protein sequence ID" value="AEH51974.1"/>
    <property type="molecule type" value="Genomic_DNA"/>
</dbReference>
<keyword evidence="4" id="KW-0547">Nucleotide-binding</keyword>
<accession>F7YWJ3</accession>
<evidence type="ECO:0000256" key="5">
    <source>
        <dbReference type="ARBA" id="ARBA00022840"/>
    </source>
</evidence>
<dbReference type="InterPro" id="IPR015856">
    <property type="entry name" value="ABC_transpr_CbiO/EcfA_su"/>
</dbReference>
<evidence type="ECO:0000313" key="9">
    <source>
        <dbReference type="EMBL" id="AEH51974.1"/>
    </source>
</evidence>
<dbReference type="InterPro" id="IPR003593">
    <property type="entry name" value="AAA+_ATPase"/>
</dbReference>
<sequence>MKDDFLLQVFDLWFRYSNEDGYILRGVNFTLNFGEIALITGTNGSGKTTFLKLVSGLIKPDKGLILFNGKNIHSDTSYLKKIGFVPQNSEDLFLRKTVKDEILYSCENFEIANPEERLEEACKLLDIDKELLPRNPFSLSHGEAKRVALAAAVAHDPDLLILDEPFVGLDKPGKRILENLLKIWKEKGKSVLLTSQRLNVLANVKVENYVLKEGTLIKIDSHNLS</sequence>
<protein>
    <submittedName>
        <fullName evidence="9">ABC transporter related protein</fullName>
    </submittedName>
</protein>
<evidence type="ECO:0000313" key="10">
    <source>
        <dbReference type="Proteomes" id="UP000006804"/>
    </source>
</evidence>
<dbReference type="PROSITE" id="PS00211">
    <property type="entry name" value="ABC_TRANSPORTER_1"/>
    <property type="match status" value="1"/>
</dbReference>
<dbReference type="Proteomes" id="UP000006804">
    <property type="component" value="Chromosome"/>
</dbReference>
<dbReference type="SUPFAM" id="SSF52540">
    <property type="entry name" value="P-loop containing nucleoside triphosphate hydrolases"/>
    <property type="match status" value="1"/>
</dbReference>
<dbReference type="AlphaFoldDB" id="F7YWJ3"/>
<evidence type="ECO:0000256" key="4">
    <source>
        <dbReference type="ARBA" id="ARBA00022741"/>
    </source>
</evidence>
<dbReference type="GO" id="GO:0043190">
    <property type="term" value="C:ATP-binding cassette (ABC) transporter complex"/>
    <property type="evidence" value="ECO:0007669"/>
    <property type="project" value="TreeGrafter"/>
</dbReference>
<dbReference type="eggNOG" id="COG1122">
    <property type="taxonomic scope" value="Bacteria"/>
</dbReference>
<dbReference type="Pfam" id="PF00005">
    <property type="entry name" value="ABC_tran"/>
    <property type="match status" value="1"/>
</dbReference>
<evidence type="ECO:0000259" key="8">
    <source>
        <dbReference type="PROSITE" id="PS50893"/>
    </source>
</evidence>
<evidence type="ECO:0000256" key="3">
    <source>
        <dbReference type="ARBA" id="ARBA00022475"/>
    </source>
</evidence>
<comment type="subcellular location">
    <subcellularLocation>
        <location evidence="1">Cell membrane</location>
        <topology evidence="1">Peripheral membrane protein</topology>
    </subcellularLocation>
</comment>
<dbReference type="InterPro" id="IPR017871">
    <property type="entry name" value="ABC_transporter-like_CS"/>
</dbReference>
<dbReference type="CDD" id="cd03225">
    <property type="entry name" value="ABC_cobalt_CbiO_domain1"/>
    <property type="match status" value="1"/>
</dbReference>
<dbReference type="GO" id="GO:0005524">
    <property type="term" value="F:ATP binding"/>
    <property type="evidence" value="ECO:0007669"/>
    <property type="project" value="UniProtKB-KW"/>
</dbReference>
<dbReference type="HOGENOM" id="CLU_000604_1_22_0"/>
<dbReference type="OrthoDB" id="9784332at2"/>
<keyword evidence="3" id="KW-1003">Cell membrane</keyword>
<dbReference type="PANTHER" id="PTHR43553">
    <property type="entry name" value="HEAVY METAL TRANSPORTER"/>
    <property type="match status" value="1"/>
</dbReference>
<dbReference type="STRING" id="688269.Theth_1933"/>
<dbReference type="PATRIC" id="fig|688269.3.peg.1994"/>